<accession>M8CZV5</accession>
<protein>
    <submittedName>
        <fullName evidence="1">Uncharacterized protein</fullName>
    </submittedName>
</protein>
<organism evidence="1">
    <name type="scientific">Aegilops tauschii</name>
    <name type="common">Tausch's goatgrass</name>
    <name type="synonym">Aegilops squarrosa</name>
    <dbReference type="NCBI Taxonomy" id="37682"/>
    <lineage>
        <taxon>Eukaryota</taxon>
        <taxon>Viridiplantae</taxon>
        <taxon>Streptophyta</taxon>
        <taxon>Embryophyta</taxon>
        <taxon>Tracheophyta</taxon>
        <taxon>Spermatophyta</taxon>
        <taxon>Magnoliopsida</taxon>
        <taxon>Liliopsida</taxon>
        <taxon>Poales</taxon>
        <taxon>Poaceae</taxon>
        <taxon>BOP clade</taxon>
        <taxon>Pooideae</taxon>
        <taxon>Triticodae</taxon>
        <taxon>Triticeae</taxon>
        <taxon>Triticinae</taxon>
        <taxon>Aegilops</taxon>
    </lineage>
</organism>
<sequence>MPDMQPLISDFVLKLKRRKVEGSHAVARQTAELLRYQGHALAKELVEKASGWHGQTDGDQGKKLDSLSGDPQDTIQ</sequence>
<name>M8CZV5_AEGTA</name>
<dbReference type="AlphaFoldDB" id="M8CZV5"/>
<dbReference type="EnsemblPlants" id="EMT33257">
    <property type="protein sequence ID" value="EMT33257"/>
    <property type="gene ID" value="F775_43772"/>
</dbReference>
<evidence type="ECO:0000313" key="1">
    <source>
        <dbReference type="EnsemblPlants" id="EMT33257"/>
    </source>
</evidence>
<reference evidence="1" key="1">
    <citation type="submission" date="2015-06" db="UniProtKB">
        <authorList>
            <consortium name="EnsemblPlants"/>
        </authorList>
    </citation>
    <scope>IDENTIFICATION</scope>
</reference>
<proteinExistence type="predicted"/>